<dbReference type="Pfam" id="PF14539">
    <property type="entry name" value="DUF4442"/>
    <property type="match status" value="1"/>
</dbReference>
<protein>
    <submittedName>
        <fullName evidence="1">Contig29, whole genome shotgun sequence</fullName>
    </submittedName>
</protein>
<comment type="caution">
    <text evidence="1">The sequence shown here is derived from an EMBL/GenBank/DDBJ whole genome shotgun (WGS) entry which is preliminary data.</text>
</comment>
<evidence type="ECO:0000313" key="1">
    <source>
        <dbReference type="EMBL" id="KIO77749.1"/>
    </source>
</evidence>
<dbReference type="STRING" id="1503925.TH53_07405"/>
<reference evidence="1 2" key="1">
    <citation type="submission" date="2015-01" db="EMBL/GenBank/DDBJ databases">
        <title>Draft genome sequence of Pedobacter sp. NL19 isolated from sludge of an effluent treatment pond in an abandoned uranium mine.</title>
        <authorList>
            <person name="Santos T."/>
            <person name="Caetano T."/>
            <person name="Covas C."/>
            <person name="Cruz A."/>
            <person name="Mendo S."/>
        </authorList>
    </citation>
    <scope>NUCLEOTIDE SEQUENCE [LARGE SCALE GENOMIC DNA]</scope>
    <source>
        <strain evidence="1 2">NL19</strain>
    </source>
</reference>
<accession>A0A0D0FYZ9</accession>
<proteinExistence type="predicted"/>
<dbReference type="EMBL" id="JXRA01000029">
    <property type="protein sequence ID" value="KIO77749.1"/>
    <property type="molecule type" value="Genomic_DNA"/>
</dbReference>
<dbReference type="Gene3D" id="3.10.129.10">
    <property type="entry name" value="Hotdog Thioesterase"/>
    <property type="match status" value="1"/>
</dbReference>
<dbReference type="InterPro" id="IPR029069">
    <property type="entry name" value="HotDog_dom_sf"/>
</dbReference>
<name>A0A0D0FYZ9_9SPHI</name>
<sequence>MIVSEKTLKWGLCFYPPLLFQRIWVKKFHKGFRGADVKIYKSLFNKNYNGSIFGGTIYAATDPFYALLFDQLLQREGFKVRVWLKSASIQYLKPGRSALFFTIIITDEMLNEAVEALNTTGKFVKAYPMEIKNSDGEICATVMNEVYVRNLHSGENGPVAY</sequence>
<dbReference type="Proteomes" id="UP000032049">
    <property type="component" value="Unassembled WGS sequence"/>
</dbReference>
<dbReference type="AlphaFoldDB" id="A0A0D0FYZ9"/>
<gene>
    <name evidence="1" type="ORF">TH53_07405</name>
</gene>
<dbReference type="OrthoDB" id="9814774at2"/>
<dbReference type="RefSeq" id="WP_041880278.1">
    <property type="nucleotide sequence ID" value="NZ_CP157278.1"/>
</dbReference>
<keyword evidence="2" id="KW-1185">Reference proteome</keyword>
<dbReference type="SUPFAM" id="SSF54637">
    <property type="entry name" value="Thioesterase/thiol ester dehydrase-isomerase"/>
    <property type="match status" value="1"/>
</dbReference>
<organism evidence="1 2">
    <name type="scientific">Pedobacter lusitanus</name>
    <dbReference type="NCBI Taxonomy" id="1503925"/>
    <lineage>
        <taxon>Bacteria</taxon>
        <taxon>Pseudomonadati</taxon>
        <taxon>Bacteroidota</taxon>
        <taxon>Sphingobacteriia</taxon>
        <taxon>Sphingobacteriales</taxon>
        <taxon>Sphingobacteriaceae</taxon>
        <taxon>Pedobacter</taxon>
    </lineage>
</organism>
<evidence type="ECO:0000313" key="2">
    <source>
        <dbReference type="Proteomes" id="UP000032049"/>
    </source>
</evidence>
<dbReference type="InterPro" id="IPR027961">
    <property type="entry name" value="DUF4442"/>
</dbReference>